<name>A0A2P8DEZ9_9ACTN</name>
<dbReference type="OrthoDB" id="4313836at2"/>
<protein>
    <submittedName>
        <fullName evidence="1">Uncharacterized protein</fullName>
    </submittedName>
</protein>
<dbReference type="RefSeq" id="WP_106539788.1">
    <property type="nucleotide sequence ID" value="NZ_PYGE01000028.1"/>
</dbReference>
<dbReference type="EMBL" id="PYGE01000028">
    <property type="protein sequence ID" value="PSK95782.1"/>
    <property type="molecule type" value="Genomic_DNA"/>
</dbReference>
<organism evidence="1 2">
    <name type="scientific">Haloactinopolyspora alba</name>
    <dbReference type="NCBI Taxonomy" id="648780"/>
    <lineage>
        <taxon>Bacteria</taxon>
        <taxon>Bacillati</taxon>
        <taxon>Actinomycetota</taxon>
        <taxon>Actinomycetes</taxon>
        <taxon>Jiangellales</taxon>
        <taxon>Jiangellaceae</taxon>
        <taxon>Haloactinopolyspora</taxon>
    </lineage>
</organism>
<sequence>MTTAGPDEDGTQPLGPVVDALGMRCTLAADDLVGGAVVVMKVTDVDGQTRLSTWWSDGMTWFERIGMLRVAEAIEHPTDRDRDGD</sequence>
<proteinExistence type="predicted"/>
<dbReference type="AlphaFoldDB" id="A0A2P8DEZ9"/>
<comment type="caution">
    <text evidence="1">The sequence shown here is derived from an EMBL/GenBank/DDBJ whole genome shotgun (WGS) entry which is preliminary data.</text>
</comment>
<reference evidence="1 2" key="1">
    <citation type="submission" date="2018-03" db="EMBL/GenBank/DDBJ databases">
        <title>Genomic Encyclopedia of Archaeal and Bacterial Type Strains, Phase II (KMG-II): from individual species to whole genera.</title>
        <authorList>
            <person name="Goeker M."/>
        </authorList>
    </citation>
    <scope>NUCLEOTIDE SEQUENCE [LARGE SCALE GENOMIC DNA]</scope>
    <source>
        <strain evidence="1 2">DSM 45211</strain>
    </source>
</reference>
<accession>A0A2P8DEZ9</accession>
<keyword evidence="2" id="KW-1185">Reference proteome</keyword>
<gene>
    <name evidence="1" type="ORF">CLV30_12834</name>
</gene>
<evidence type="ECO:0000313" key="1">
    <source>
        <dbReference type="EMBL" id="PSK95782.1"/>
    </source>
</evidence>
<evidence type="ECO:0000313" key="2">
    <source>
        <dbReference type="Proteomes" id="UP000243528"/>
    </source>
</evidence>
<dbReference type="Proteomes" id="UP000243528">
    <property type="component" value="Unassembled WGS sequence"/>
</dbReference>